<sequence>MMMARQDNDRDESSDFVRHVPCDECGSSDANSLYTDGHQFCFACETYVPGDGQELPAGKKGRSQRAEGVLSMGEANGQYKALQARGITEETCRKFGYWVGKVKGTPVQVADYRDVTGAVVGQKLRDPEKNFNCTGKVARGHLWGSHLWRGKGKMIVITEGEIDCLSVSQLQGNKWPVVSLPTGAKAAAKSCAENYEFLDGYDQIILMFDNDEPGQAAMAEAAEVLPAGKVFIAKLPLKDANECLLAGKGQDVINAIWNASPYRPDGVVAARDLIDRIKTRAVVEGIKFPLGQTLNEMTLGIREGEVVMLTSGSGMGKSSFARECAYGWGRMSGLKVGMAFIEESVEETCLDIAGLHLGKRIRQFPDAVTVEVRDSALNELFNNDTYHLYDHFGSAGEDSLLNKLRFMITVLGCQFIILDHLSIVVSGMDESEDERKTIDRLMTKLKTLAKTTGGRFVVISHLRRKDSKSTSHEEGGQISLSELRGSGAIAQLSDTVIGFERDQQGEDPNLVTIRILKCRFTGDTGVAGFLRFNKDTGRLVDAWLEQGNDFGPDDGGSNPDDPF</sequence>
<proteinExistence type="predicted"/>
<keyword evidence="2" id="KW-1185">Reference proteome</keyword>
<evidence type="ECO:0000313" key="2">
    <source>
        <dbReference type="Proteomes" id="UP000827525"/>
    </source>
</evidence>
<reference evidence="1 2" key="1">
    <citation type="journal article" date="2021" name="Curr. Microbiol.">
        <title>Complete Genome Sequence of a Novel Bacteriophage RpY1 Infecting Ralstonia solanacearum Strains.</title>
        <authorList>
            <person name="Lee S.Y."/>
            <person name="Thapa Magar R."/>
            <person name="Kim H.J."/>
            <person name="Choi K."/>
            <person name="Lee S.W."/>
        </authorList>
    </citation>
    <scope>NUCLEOTIDE SEQUENCE [LARGE SCALE GENOMIC DNA]</scope>
</reference>
<name>A0AC61TP89_9CAUD</name>
<evidence type="ECO:0000313" key="1">
    <source>
        <dbReference type="EMBL" id="UCR90929.1"/>
    </source>
</evidence>
<accession>A0AC61TP89</accession>
<dbReference type="EMBL" id="OK318991">
    <property type="protein sequence ID" value="UCR90929.1"/>
    <property type="molecule type" value="Genomic_DNA"/>
</dbReference>
<dbReference type="Proteomes" id="UP000827525">
    <property type="component" value="Segment"/>
</dbReference>
<protein>
    <submittedName>
        <fullName evidence="1">DNA primase/helicase-like protein</fullName>
    </submittedName>
</protein>
<organism evidence="1 2">
    <name type="scientific">Ralstonia phage RpY2</name>
    <dbReference type="NCBI Taxonomy" id="2880950"/>
    <lineage>
        <taxon>Viruses</taxon>
        <taxon>Duplodnaviria</taxon>
        <taxon>Heunggongvirae</taxon>
        <taxon>Uroviricota</taxon>
        <taxon>Caudoviricetes</taxon>
        <taxon>Autographivirales</taxon>
        <taxon>Autotranscriptaviridae</taxon>
        <taxon>Serkorvirus</taxon>
        <taxon>Serkorvirus RpY2</taxon>
    </lineage>
</organism>